<dbReference type="EMBL" id="CAJJDM010000092">
    <property type="protein sequence ID" value="CAD8091782.1"/>
    <property type="molecule type" value="Genomic_DNA"/>
</dbReference>
<name>A0A8S1NI43_PARPR</name>
<dbReference type="AlphaFoldDB" id="A0A8S1NI43"/>
<organism evidence="2 3">
    <name type="scientific">Paramecium primaurelia</name>
    <dbReference type="NCBI Taxonomy" id="5886"/>
    <lineage>
        <taxon>Eukaryota</taxon>
        <taxon>Sar</taxon>
        <taxon>Alveolata</taxon>
        <taxon>Ciliophora</taxon>
        <taxon>Intramacronucleata</taxon>
        <taxon>Oligohymenophorea</taxon>
        <taxon>Peniculida</taxon>
        <taxon>Parameciidae</taxon>
        <taxon>Paramecium</taxon>
    </lineage>
</organism>
<evidence type="ECO:0000313" key="3">
    <source>
        <dbReference type="Proteomes" id="UP000688137"/>
    </source>
</evidence>
<dbReference type="OMA" id="CIQQECK"/>
<comment type="caution">
    <text evidence="2">The sequence shown here is derived from an EMBL/GenBank/DDBJ whole genome shotgun (WGS) entry which is preliminary data.</text>
</comment>
<evidence type="ECO:0008006" key="4">
    <source>
        <dbReference type="Google" id="ProtNLM"/>
    </source>
</evidence>
<keyword evidence="1" id="KW-0175">Coiled coil</keyword>
<proteinExistence type="predicted"/>
<protein>
    <recommendedName>
        <fullName evidence="4">F-box protein</fullName>
    </recommendedName>
</protein>
<accession>A0A8S1NI43</accession>
<gene>
    <name evidence="2" type="ORF">PPRIM_AZ9-3.1.T0890058</name>
</gene>
<evidence type="ECO:0000256" key="1">
    <source>
        <dbReference type="SAM" id="Coils"/>
    </source>
</evidence>
<feature type="coiled-coil region" evidence="1">
    <location>
        <begin position="5"/>
        <end position="32"/>
    </location>
</feature>
<evidence type="ECO:0000313" key="2">
    <source>
        <dbReference type="EMBL" id="CAD8091782.1"/>
    </source>
</evidence>
<keyword evidence="3" id="KW-1185">Reference proteome</keyword>
<reference evidence="2" key="1">
    <citation type="submission" date="2021-01" db="EMBL/GenBank/DDBJ databases">
        <authorList>
            <consortium name="Genoscope - CEA"/>
            <person name="William W."/>
        </authorList>
    </citation>
    <scope>NUCLEOTIDE SEQUENCE</scope>
</reference>
<sequence>MNSDIISLQYQLQELREKQQKTQEQLKMAFDQFNDVVQQLQVLQLPKQNLKVKVNVNEIKQKQNTKILKQIKVYKEKNLFKRFVSQIVFRNIMQFLSTQDIKQLRLVSVFTNYLIETNIEYLLYYKIQRTKYIESLNIRNFQEPKIPNLRNVCNSLKKLMYQRGKINKIPNQLLSYLTLIIDLNTLVKSQNNKRNEFLSKYDILQIVTNQIQNYPLNWYGFIEKDKRMIKNISSIKFTKNNLIDSKEYDNLKEYIKNLFEFSTSSNYKEICDAHNKDQILIKIQKQTKCLNQLLLKMKAKQNYINKISDLGNLFFKSILSYCQLQDIMNSRFVCQKFNQEFQQNANFHFQIQAFRIQKQINLIQTNFNLSQSQDEFLQVNKDQHSLMELFYCIQKQNKLQNNINMKDFLQINSQNISDIIFKSQIENDLYLRSREQVRECLGIDILVESNYNTFQMKLEKSKECLINYYIKLPQLQKKLINLENHYQEPQI</sequence>
<dbReference type="Proteomes" id="UP000688137">
    <property type="component" value="Unassembled WGS sequence"/>
</dbReference>